<dbReference type="GO" id="GO:0004519">
    <property type="term" value="F:endonuclease activity"/>
    <property type="evidence" value="ECO:0007669"/>
    <property type="project" value="UniProtKB-KW"/>
</dbReference>
<name>A0ABS6RW12_9BACT</name>
<sequence>MMTVLDVEPESDIDLTELIEGEEIVGPSPFNRHQSVVANLYDELRRYVKENDLGIVPFTPLDVILEEGVNRLQPDVMFIKKENLAIVQDWIRGVPDMVAEVVSKSSVVRDTITKKAIYQRYRVPEYWIVMPEYEAIEVFAIEQGVYELFSCAVESGYVKSKIIHGLEIDAAGIFVN</sequence>
<reference evidence="2 3" key="1">
    <citation type="journal article" date="2020" name="J Geophys Res Biogeosci">
        <title>Magnetotaxis as an Adaptation to Enable Bacterial Shuttling of Microbial Sulfur and Sulfur Cycling Across Aquatic Oxic#Anoxic Interfaces.</title>
        <authorList>
            <person name="Li J."/>
            <person name="Liu P."/>
            <person name="Wang J."/>
            <person name="Roberts A.P."/>
            <person name="Pan Y."/>
        </authorList>
    </citation>
    <scope>NUCLEOTIDE SEQUENCE [LARGE SCALE GENOMIC DNA]</scope>
    <source>
        <strain evidence="2 3">MYR-1_YQ</strain>
    </source>
</reference>
<dbReference type="Proteomes" id="UP001196980">
    <property type="component" value="Unassembled WGS sequence"/>
</dbReference>
<keyword evidence="2" id="KW-0255">Endonuclease</keyword>
<keyword evidence="2" id="KW-0540">Nuclease</keyword>
<dbReference type="PANTHER" id="PTHR34107:SF4">
    <property type="entry name" value="SLL1222 PROTEIN"/>
    <property type="match status" value="1"/>
</dbReference>
<dbReference type="RefSeq" id="WP_218251436.1">
    <property type="nucleotide sequence ID" value="NZ_JABXWD010000049.1"/>
</dbReference>
<dbReference type="PANTHER" id="PTHR34107">
    <property type="entry name" value="SLL0198 PROTEIN-RELATED"/>
    <property type="match status" value="1"/>
</dbReference>
<dbReference type="Pfam" id="PF05685">
    <property type="entry name" value="Uma2"/>
    <property type="match status" value="1"/>
</dbReference>
<accession>A0ABS6RW12</accession>
<keyword evidence="2" id="KW-0378">Hydrolase</keyword>
<comment type="caution">
    <text evidence="2">The sequence shown here is derived from an EMBL/GenBank/DDBJ whole genome shotgun (WGS) entry which is preliminary data.</text>
</comment>
<evidence type="ECO:0000313" key="2">
    <source>
        <dbReference type="EMBL" id="MBV6340819.1"/>
    </source>
</evidence>
<dbReference type="Gene3D" id="3.90.1570.10">
    <property type="entry name" value="tt1808, chain A"/>
    <property type="match status" value="1"/>
</dbReference>
<protein>
    <submittedName>
        <fullName evidence="2">Uma2 family endonuclease</fullName>
    </submittedName>
</protein>
<dbReference type="EMBL" id="JABXWD010000049">
    <property type="protein sequence ID" value="MBV6340819.1"/>
    <property type="molecule type" value="Genomic_DNA"/>
</dbReference>
<evidence type="ECO:0000259" key="1">
    <source>
        <dbReference type="Pfam" id="PF05685"/>
    </source>
</evidence>
<evidence type="ECO:0000313" key="3">
    <source>
        <dbReference type="Proteomes" id="UP001196980"/>
    </source>
</evidence>
<dbReference type="InterPro" id="IPR008538">
    <property type="entry name" value="Uma2"/>
</dbReference>
<gene>
    <name evidence="2" type="ORF">HWQ67_04405</name>
</gene>
<keyword evidence="3" id="KW-1185">Reference proteome</keyword>
<dbReference type="SUPFAM" id="SSF52980">
    <property type="entry name" value="Restriction endonuclease-like"/>
    <property type="match status" value="1"/>
</dbReference>
<feature type="domain" description="Putative restriction endonuclease" evidence="1">
    <location>
        <begin position="16"/>
        <end position="169"/>
    </location>
</feature>
<dbReference type="InterPro" id="IPR011335">
    <property type="entry name" value="Restrct_endonuc-II-like"/>
</dbReference>
<organism evidence="2 3">
    <name type="scientific">Candidatus Magnetobacterium casense</name>
    <dbReference type="NCBI Taxonomy" id="1455061"/>
    <lineage>
        <taxon>Bacteria</taxon>
        <taxon>Pseudomonadati</taxon>
        <taxon>Nitrospirota</taxon>
        <taxon>Thermodesulfovibrionia</taxon>
        <taxon>Thermodesulfovibrionales</taxon>
        <taxon>Candidatus Magnetobacteriaceae</taxon>
        <taxon>Candidatus Magnetobacterium</taxon>
    </lineage>
</organism>
<dbReference type="InterPro" id="IPR012296">
    <property type="entry name" value="Nuclease_put_TT1808"/>
</dbReference>
<dbReference type="CDD" id="cd06260">
    <property type="entry name" value="DUF820-like"/>
    <property type="match status" value="1"/>
</dbReference>
<proteinExistence type="predicted"/>